<dbReference type="GO" id="GO:0051539">
    <property type="term" value="F:4 iron, 4 sulfur cluster binding"/>
    <property type="evidence" value="ECO:0007669"/>
    <property type="project" value="TreeGrafter"/>
</dbReference>
<dbReference type="InterPro" id="IPR034904">
    <property type="entry name" value="FSCA_dom_sf"/>
</dbReference>
<evidence type="ECO:0000256" key="4">
    <source>
        <dbReference type="ARBA" id="ARBA00022741"/>
    </source>
</evidence>
<proteinExistence type="inferred from homology"/>
<organism evidence="11 12">
    <name type="scientific">Steroidobacter agaridevorans</name>
    <dbReference type="NCBI Taxonomy" id="2695856"/>
    <lineage>
        <taxon>Bacteria</taxon>
        <taxon>Pseudomonadati</taxon>
        <taxon>Pseudomonadota</taxon>
        <taxon>Gammaproteobacteria</taxon>
        <taxon>Steroidobacterales</taxon>
        <taxon>Steroidobacteraceae</taxon>
        <taxon>Steroidobacter</taxon>
    </lineage>
</organism>
<keyword evidence="7 9" id="KW-0411">Iron-sulfur</keyword>
<dbReference type="NCBIfam" id="NF008669">
    <property type="entry name" value="PRK11670.1"/>
    <property type="match status" value="1"/>
</dbReference>
<dbReference type="Pfam" id="PF01883">
    <property type="entry name" value="FeS_assembly_P"/>
    <property type="match status" value="1"/>
</dbReference>
<evidence type="ECO:0000256" key="2">
    <source>
        <dbReference type="ARBA" id="ARBA00008205"/>
    </source>
</evidence>
<keyword evidence="9" id="KW-0378">Hydrolase</keyword>
<dbReference type="PANTHER" id="PTHR42961:SF2">
    <property type="entry name" value="IRON-SULFUR PROTEIN NUBPL"/>
    <property type="match status" value="1"/>
</dbReference>
<dbReference type="InterPro" id="IPR000808">
    <property type="entry name" value="Mrp-like_CS"/>
</dbReference>
<comment type="function">
    <text evidence="9">Binds and transfers iron-sulfur (Fe-S) clusters to target apoproteins. Can hydrolyze ATP.</text>
</comment>
<dbReference type="GO" id="GO:0016887">
    <property type="term" value="F:ATP hydrolysis activity"/>
    <property type="evidence" value="ECO:0007669"/>
    <property type="project" value="UniProtKB-UniRule"/>
</dbReference>
<evidence type="ECO:0000256" key="7">
    <source>
        <dbReference type="ARBA" id="ARBA00023014"/>
    </source>
</evidence>
<dbReference type="PANTHER" id="PTHR42961">
    <property type="entry name" value="IRON-SULFUR PROTEIN NUBPL"/>
    <property type="match status" value="1"/>
</dbReference>
<gene>
    <name evidence="11" type="ORF">GCM10011487_65410</name>
</gene>
<protein>
    <recommendedName>
        <fullName evidence="9">Iron-sulfur cluster carrier protein</fullName>
    </recommendedName>
</protein>
<dbReference type="InterPro" id="IPR033756">
    <property type="entry name" value="YlxH/NBP35"/>
</dbReference>
<dbReference type="Pfam" id="PF10609">
    <property type="entry name" value="ParA"/>
    <property type="match status" value="1"/>
</dbReference>
<dbReference type="SUPFAM" id="SSF52540">
    <property type="entry name" value="P-loop containing nucleoside triphosphate hydrolases"/>
    <property type="match status" value="1"/>
</dbReference>
<keyword evidence="12" id="KW-1185">Reference proteome</keyword>
<dbReference type="GO" id="GO:0005524">
    <property type="term" value="F:ATP binding"/>
    <property type="evidence" value="ECO:0007669"/>
    <property type="project" value="UniProtKB-UniRule"/>
</dbReference>
<keyword evidence="5 9" id="KW-0067">ATP-binding</keyword>
<evidence type="ECO:0000256" key="3">
    <source>
        <dbReference type="ARBA" id="ARBA00022723"/>
    </source>
</evidence>
<dbReference type="GO" id="GO:0140663">
    <property type="term" value="F:ATP-dependent FeS chaperone activity"/>
    <property type="evidence" value="ECO:0007669"/>
    <property type="project" value="InterPro"/>
</dbReference>
<keyword evidence="3 9" id="KW-0479">Metal-binding</keyword>
<dbReference type="GO" id="GO:0005829">
    <property type="term" value="C:cytosol"/>
    <property type="evidence" value="ECO:0007669"/>
    <property type="project" value="TreeGrafter"/>
</dbReference>
<dbReference type="InterPro" id="IPR044304">
    <property type="entry name" value="NUBPL-like"/>
</dbReference>
<dbReference type="Gene3D" id="3.40.50.300">
    <property type="entry name" value="P-loop containing nucleotide triphosphate hydrolases"/>
    <property type="match status" value="1"/>
</dbReference>
<dbReference type="AlphaFoldDB" id="A0A829YNK6"/>
<keyword evidence="4 9" id="KW-0547">Nucleotide-binding</keyword>
<dbReference type="EMBL" id="BLJN01000009">
    <property type="protein sequence ID" value="GFE84541.1"/>
    <property type="molecule type" value="Genomic_DNA"/>
</dbReference>
<dbReference type="SUPFAM" id="SSF117916">
    <property type="entry name" value="Fe-S cluster assembly (FSCA) domain-like"/>
    <property type="match status" value="1"/>
</dbReference>
<name>A0A829YNK6_9GAMM</name>
<comment type="subunit">
    <text evidence="9">Homodimer.</text>
</comment>
<dbReference type="GO" id="GO:0016226">
    <property type="term" value="P:iron-sulfur cluster assembly"/>
    <property type="evidence" value="ECO:0007669"/>
    <property type="project" value="InterPro"/>
</dbReference>
<dbReference type="RefSeq" id="WP_161816135.1">
    <property type="nucleotide sequence ID" value="NZ_BLJN01000009.1"/>
</dbReference>
<comment type="similarity">
    <text evidence="8 9">Belongs to the Mrp/NBP35 ATP-binding proteins family.</text>
</comment>
<dbReference type="CDD" id="cd02037">
    <property type="entry name" value="Mrp_NBP35"/>
    <property type="match status" value="1"/>
</dbReference>
<comment type="caution">
    <text evidence="11">The sequence shown here is derived from an EMBL/GenBank/DDBJ whole genome shotgun (WGS) entry which is preliminary data.</text>
</comment>
<dbReference type="InterPro" id="IPR027417">
    <property type="entry name" value="P-loop_NTPase"/>
</dbReference>
<comment type="similarity">
    <text evidence="1">In the N-terminal section; belongs to the MIP18 family.</text>
</comment>
<sequence length="367" mass="39263">MSSETTVHESELRQLLGAYVDPYLGLTLERAASLKTVQVSDGAATVSVELGFPAGRYGTELAAELERRARSLGWLKQVKVDVSWRVASHSVQKNLKPIQGIRNIIAVASGKGGVGKSTTAVNLALALAHDGAAVGLLDADIYGPSQPQMMGLSREKPTSPDEKTMLAPEAYGLKVMSIGFLVDVEQPMVWRGPMATQALLQLLEATRWGDLDYLIVDMPPGTGDTQLTLAQRAPVSGAVIVTTPQDIALLDARKGLRMFQKVEVPVLGVVENMSTHVCSNCGFEEHIFGAGGGRRMAEQYGVELLGELPLDIRIREQADGGRPTVVAEPESKLARAYIDLARRTAARLVVAGLQPAAAFPNISTEDT</sequence>
<dbReference type="FunFam" id="3.40.50.300:FF:000418">
    <property type="entry name" value="Iron-sulfur cluster carrier protein"/>
    <property type="match status" value="1"/>
</dbReference>
<dbReference type="Proteomes" id="UP000445000">
    <property type="component" value="Unassembled WGS sequence"/>
</dbReference>
<evidence type="ECO:0000313" key="11">
    <source>
        <dbReference type="EMBL" id="GFE84541.1"/>
    </source>
</evidence>
<evidence type="ECO:0000313" key="12">
    <source>
        <dbReference type="Proteomes" id="UP000445000"/>
    </source>
</evidence>
<reference evidence="12" key="1">
    <citation type="submission" date="2020-01" db="EMBL/GenBank/DDBJ databases">
        <title>'Steroidobacter agaridevorans' sp. nov., agar-degrading bacteria isolated from rhizosphere soils.</title>
        <authorList>
            <person name="Ikenaga M."/>
            <person name="Kataoka M."/>
            <person name="Murouchi A."/>
            <person name="Katsuragi S."/>
            <person name="Sakai M."/>
        </authorList>
    </citation>
    <scope>NUCLEOTIDE SEQUENCE [LARGE SCALE GENOMIC DNA]</scope>
    <source>
        <strain evidence="12">YU21-B</strain>
    </source>
</reference>
<dbReference type="InterPro" id="IPR019591">
    <property type="entry name" value="Mrp/NBP35_ATP-bd"/>
</dbReference>
<comment type="similarity">
    <text evidence="2">In the C-terminal section; belongs to the Mrp/NBP35 ATP-binding proteins family.</text>
</comment>
<dbReference type="PROSITE" id="PS01215">
    <property type="entry name" value="MRP"/>
    <property type="match status" value="1"/>
</dbReference>
<evidence type="ECO:0000259" key="10">
    <source>
        <dbReference type="Pfam" id="PF01883"/>
    </source>
</evidence>
<evidence type="ECO:0000256" key="9">
    <source>
        <dbReference type="HAMAP-Rule" id="MF_02040"/>
    </source>
</evidence>
<evidence type="ECO:0000256" key="8">
    <source>
        <dbReference type="ARBA" id="ARBA00024036"/>
    </source>
</evidence>
<feature type="domain" description="MIP18 family-like" evidence="10">
    <location>
        <begin position="10"/>
        <end position="82"/>
    </location>
</feature>
<evidence type="ECO:0000256" key="5">
    <source>
        <dbReference type="ARBA" id="ARBA00022840"/>
    </source>
</evidence>
<keyword evidence="6 9" id="KW-0408">Iron</keyword>
<evidence type="ECO:0000256" key="6">
    <source>
        <dbReference type="ARBA" id="ARBA00023004"/>
    </source>
</evidence>
<dbReference type="InterPro" id="IPR002744">
    <property type="entry name" value="MIP18-like"/>
</dbReference>
<accession>A0A829YNK6</accession>
<dbReference type="GO" id="GO:0046872">
    <property type="term" value="F:metal ion binding"/>
    <property type="evidence" value="ECO:0007669"/>
    <property type="project" value="UniProtKB-KW"/>
</dbReference>
<dbReference type="HAMAP" id="MF_02040">
    <property type="entry name" value="Mrp_NBP35"/>
    <property type="match status" value="1"/>
</dbReference>
<feature type="binding site" evidence="9">
    <location>
        <begin position="110"/>
        <end position="117"/>
    </location>
    <ligand>
        <name>ATP</name>
        <dbReference type="ChEBI" id="CHEBI:30616"/>
    </ligand>
</feature>
<dbReference type="Gene3D" id="3.30.300.130">
    <property type="entry name" value="Fe-S cluster assembly (FSCA)"/>
    <property type="match status" value="1"/>
</dbReference>
<evidence type="ECO:0000256" key="1">
    <source>
        <dbReference type="ARBA" id="ARBA00007352"/>
    </source>
</evidence>